<dbReference type="AlphaFoldDB" id="X1AAT8"/>
<gene>
    <name evidence="1" type="ORF">S01H4_29351</name>
</gene>
<organism evidence="1">
    <name type="scientific">marine sediment metagenome</name>
    <dbReference type="NCBI Taxonomy" id="412755"/>
    <lineage>
        <taxon>unclassified sequences</taxon>
        <taxon>metagenomes</taxon>
        <taxon>ecological metagenomes</taxon>
    </lineage>
</organism>
<comment type="caution">
    <text evidence="1">The sequence shown here is derived from an EMBL/GenBank/DDBJ whole genome shotgun (WGS) entry which is preliminary data.</text>
</comment>
<reference evidence="1" key="1">
    <citation type="journal article" date="2014" name="Front. Microbiol.">
        <title>High frequency of phylogenetically diverse reductive dehalogenase-homologous genes in deep subseafloor sedimentary metagenomes.</title>
        <authorList>
            <person name="Kawai M."/>
            <person name="Futagami T."/>
            <person name="Toyoda A."/>
            <person name="Takaki Y."/>
            <person name="Nishi S."/>
            <person name="Hori S."/>
            <person name="Arai W."/>
            <person name="Tsubouchi T."/>
            <person name="Morono Y."/>
            <person name="Uchiyama I."/>
            <person name="Ito T."/>
            <person name="Fujiyama A."/>
            <person name="Inagaki F."/>
            <person name="Takami H."/>
        </authorList>
    </citation>
    <scope>NUCLEOTIDE SEQUENCE</scope>
    <source>
        <strain evidence="1">Expedition CK06-06</strain>
    </source>
</reference>
<evidence type="ECO:0000313" key="1">
    <source>
        <dbReference type="EMBL" id="GAG78894.1"/>
    </source>
</evidence>
<name>X1AAT8_9ZZZZ</name>
<dbReference type="EMBL" id="BART01014958">
    <property type="protein sequence ID" value="GAG78894.1"/>
    <property type="molecule type" value="Genomic_DNA"/>
</dbReference>
<proteinExistence type="predicted"/>
<accession>X1AAT8</accession>
<sequence>KMTEDKMFAVVLSNQTIGVDELIELGHILGVID</sequence>
<feature type="non-terminal residue" evidence="1">
    <location>
        <position position="1"/>
    </location>
</feature>
<protein>
    <submittedName>
        <fullName evidence="1">Uncharacterized protein</fullName>
    </submittedName>
</protein>